<dbReference type="PANTHER" id="PTHR11017">
    <property type="entry name" value="LEUCINE-RICH REPEAT-CONTAINING PROTEIN"/>
    <property type="match status" value="1"/>
</dbReference>
<name>A0A834TKU8_9FABA</name>
<dbReference type="AlphaFoldDB" id="A0A834TKU8"/>
<reference evidence="1" key="1">
    <citation type="submission" date="2020-09" db="EMBL/GenBank/DDBJ databases">
        <title>Genome-Enabled Discovery of Anthraquinone Biosynthesis in Senna tora.</title>
        <authorList>
            <person name="Kang S.-H."/>
            <person name="Pandey R.P."/>
            <person name="Lee C.-M."/>
            <person name="Sim J.-S."/>
            <person name="Jeong J.-T."/>
            <person name="Choi B.-S."/>
            <person name="Jung M."/>
            <person name="Ginzburg D."/>
            <person name="Zhao K."/>
            <person name="Won S.Y."/>
            <person name="Oh T.-J."/>
            <person name="Yu Y."/>
            <person name="Kim N.-H."/>
            <person name="Lee O.R."/>
            <person name="Lee T.-H."/>
            <person name="Bashyal P."/>
            <person name="Kim T.-S."/>
            <person name="Lee W.-H."/>
            <person name="Kawkins C."/>
            <person name="Kim C.-K."/>
            <person name="Kim J.S."/>
            <person name="Ahn B.O."/>
            <person name="Rhee S.Y."/>
            <person name="Sohng J.K."/>
        </authorList>
    </citation>
    <scope>NUCLEOTIDE SEQUENCE</scope>
    <source>
        <tissue evidence="1">Leaf</tissue>
    </source>
</reference>
<proteinExistence type="predicted"/>
<dbReference type="Gene3D" id="3.80.10.10">
    <property type="entry name" value="Ribonuclease Inhibitor"/>
    <property type="match status" value="1"/>
</dbReference>
<dbReference type="EMBL" id="JAAIUW010000007">
    <property type="protein sequence ID" value="KAF7822886.1"/>
    <property type="molecule type" value="Genomic_DNA"/>
</dbReference>
<dbReference type="PANTHER" id="PTHR11017:SF573">
    <property type="entry name" value="ADP-RIBOSYL CYCLASE_CYCLIC ADP-RIBOSE HYDROLASE"/>
    <property type="match status" value="1"/>
</dbReference>
<protein>
    <submittedName>
        <fullName evidence="1">Disease resistance protein TAO1-like isoform X1</fullName>
    </submittedName>
</protein>
<keyword evidence="2" id="KW-1185">Reference proteome</keyword>
<organism evidence="1 2">
    <name type="scientific">Senna tora</name>
    <dbReference type="NCBI Taxonomy" id="362788"/>
    <lineage>
        <taxon>Eukaryota</taxon>
        <taxon>Viridiplantae</taxon>
        <taxon>Streptophyta</taxon>
        <taxon>Embryophyta</taxon>
        <taxon>Tracheophyta</taxon>
        <taxon>Spermatophyta</taxon>
        <taxon>Magnoliopsida</taxon>
        <taxon>eudicotyledons</taxon>
        <taxon>Gunneridae</taxon>
        <taxon>Pentapetalae</taxon>
        <taxon>rosids</taxon>
        <taxon>fabids</taxon>
        <taxon>Fabales</taxon>
        <taxon>Fabaceae</taxon>
        <taxon>Caesalpinioideae</taxon>
        <taxon>Cassia clade</taxon>
        <taxon>Senna</taxon>
    </lineage>
</organism>
<evidence type="ECO:0000313" key="1">
    <source>
        <dbReference type="EMBL" id="KAF7822886.1"/>
    </source>
</evidence>
<sequence length="306" mass="34574">MDLRNTKDIRMMVADFSMMPNLERLNLEGCTELRKFHPSIAKLAEYLDFDSWSNEDISLLEEMGKPGLKSKNKATSFRMGDAAEARAKASKVKKRSKSEVIDDIVEVTITKLGQKVSALADNLVGIQSRLEALDYLLDLDSTVPNLRGMDLRNTEKMRMMMPDFTRMPNLEMLNLEGCSGLLQLPPSVATLPKLKYLNLKNCINLIKCLDFDSWRSSIEVKVTSNEDVTLLEGITNARLAKKKRASHTEPASSNSIAKCVDDLDKIDGVSNNSYIKALENFQDPYWREVFLTIPCDRKKAWLDSLV</sequence>
<dbReference type="InterPro" id="IPR032675">
    <property type="entry name" value="LRR_dom_sf"/>
</dbReference>
<dbReference type="GO" id="GO:0006952">
    <property type="term" value="P:defense response"/>
    <property type="evidence" value="ECO:0007669"/>
    <property type="project" value="InterPro"/>
</dbReference>
<dbReference type="InterPro" id="IPR044974">
    <property type="entry name" value="Disease_R_plants"/>
</dbReference>
<gene>
    <name evidence="1" type="ORF">G2W53_021030</name>
</gene>
<dbReference type="Proteomes" id="UP000634136">
    <property type="component" value="Unassembled WGS sequence"/>
</dbReference>
<dbReference type="OrthoDB" id="1744519at2759"/>
<accession>A0A834TKU8</accession>
<dbReference type="SUPFAM" id="SSF52047">
    <property type="entry name" value="RNI-like"/>
    <property type="match status" value="1"/>
</dbReference>
<comment type="caution">
    <text evidence="1">The sequence shown here is derived from an EMBL/GenBank/DDBJ whole genome shotgun (WGS) entry which is preliminary data.</text>
</comment>
<evidence type="ECO:0000313" key="2">
    <source>
        <dbReference type="Proteomes" id="UP000634136"/>
    </source>
</evidence>